<evidence type="ECO:0000313" key="1">
    <source>
        <dbReference type="EMBL" id="MBH8561186.1"/>
    </source>
</evidence>
<evidence type="ECO:0000313" key="2">
    <source>
        <dbReference type="Proteomes" id="UP000632766"/>
    </source>
</evidence>
<accession>A0A8J7L990</accession>
<dbReference type="EMBL" id="JAECZC010000003">
    <property type="protein sequence ID" value="MBH8561186.1"/>
    <property type="molecule type" value="Genomic_DNA"/>
</dbReference>
<sequence length="159" mass="17218">MSVWCKYLIIAPISLSIVLLVAGCSENKASQCQRLIQVVNEGNSLIDQKKGQQVITSMQLSKDLEAVTRSLKELNLADPKMKELQSRFVKVFENLSQAIAKAARALGAAKAAEASPAGREKLQKARTEIDTALTAAAKTAGKESDVLVNELNKYCSQPE</sequence>
<dbReference type="Proteomes" id="UP000632766">
    <property type="component" value="Unassembled WGS sequence"/>
</dbReference>
<dbReference type="RefSeq" id="WP_198123334.1">
    <property type="nucleotide sequence ID" value="NZ_JAECZC010000003.1"/>
</dbReference>
<keyword evidence="2" id="KW-1185">Reference proteome</keyword>
<dbReference type="PROSITE" id="PS51257">
    <property type="entry name" value="PROKAR_LIPOPROTEIN"/>
    <property type="match status" value="1"/>
</dbReference>
<dbReference type="AlphaFoldDB" id="A0A8J7L990"/>
<proteinExistence type="predicted"/>
<protein>
    <submittedName>
        <fullName evidence="1">Uncharacterized protein</fullName>
    </submittedName>
</protein>
<comment type="caution">
    <text evidence="1">The sequence shown here is derived from an EMBL/GenBank/DDBJ whole genome shotgun (WGS) entry which is preliminary data.</text>
</comment>
<organism evidence="1 2">
    <name type="scientific">Amazonocrinis nigriterrae CENA67</name>
    <dbReference type="NCBI Taxonomy" id="2794033"/>
    <lineage>
        <taxon>Bacteria</taxon>
        <taxon>Bacillati</taxon>
        <taxon>Cyanobacteriota</taxon>
        <taxon>Cyanophyceae</taxon>
        <taxon>Nostocales</taxon>
        <taxon>Nostocaceae</taxon>
        <taxon>Amazonocrinis</taxon>
        <taxon>Amazonocrinis nigriterrae</taxon>
    </lineage>
</organism>
<reference evidence="1 2" key="1">
    <citation type="journal article" date="2021" name="Int. J. Syst. Evol. Microbiol.">
        <title>Amazonocrinis nigriterrae gen. nov., sp. nov., Atlanticothrix silvestris gen. nov., sp. nov. and Dendronalium phyllosphericum gen. nov., sp. nov., nostocacean cyanobacteria from Brazilian environments.</title>
        <authorList>
            <person name="Alvarenga D.O."/>
            <person name="Andreote A.P.D."/>
            <person name="Branco L.H.Z."/>
            <person name="Delbaje E."/>
            <person name="Cruz R.B."/>
            <person name="Varani A.M."/>
            <person name="Fiore M.F."/>
        </authorList>
    </citation>
    <scope>NUCLEOTIDE SEQUENCE [LARGE SCALE GENOMIC DNA]</scope>
    <source>
        <strain evidence="1 2">CENA67</strain>
    </source>
</reference>
<name>A0A8J7L990_9NOST</name>
<gene>
    <name evidence="1" type="ORF">I8748_03160</name>
</gene>